<dbReference type="SUPFAM" id="SSF48179">
    <property type="entry name" value="6-phosphogluconate dehydrogenase C-terminal domain-like"/>
    <property type="match status" value="1"/>
</dbReference>
<dbReference type="SMART" id="SM00984">
    <property type="entry name" value="UDPG_MGDP_dh_C"/>
    <property type="match status" value="1"/>
</dbReference>
<evidence type="ECO:0000313" key="5">
    <source>
        <dbReference type="EMBL" id="MCC8362603.1"/>
    </source>
</evidence>
<keyword evidence="6" id="KW-1185">Reference proteome</keyword>
<dbReference type="InterPro" id="IPR036220">
    <property type="entry name" value="UDP-Glc/GDP-Man_DH_C_sf"/>
</dbReference>
<dbReference type="Pfam" id="PF03720">
    <property type="entry name" value="UDPG_MGDP_dh_C"/>
    <property type="match status" value="1"/>
</dbReference>
<dbReference type="NCBIfam" id="NF008286">
    <property type="entry name" value="PRK11064.1"/>
    <property type="match status" value="1"/>
</dbReference>
<accession>A0ABS8JG59</accession>
<dbReference type="GO" id="GO:0089714">
    <property type="term" value="F:UDP-N-acetyl-D-mannosamine dehydrogenase activity"/>
    <property type="evidence" value="ECO:0007669"/>
    <property type="project" value="UniProtKB-EC"/>
</dbReference>
<organism evidence="5 6">
    <name type="scientific">Noviluteimonas lactosilytica</name>
    <dbReference type="NCBI Taxonomy" id="2888523"/>
    <lineage>
        <taxon>Bacteria</taxon>
        <taxon>Pseudomonadati</taxon>
        <taxon>Pseudomonadota</taxon>
        <taxon>Gammaproteobacteria</taxon>
        <taxon>Lysobacterales</taxon>
        <taxon>Lysobacteraceae</taxon>
        <taxon>Noviluteimonas</taxon>
    </lineage>
</organism>
<sequence length="436" mass="46220">MNDTIQNPARAAEAGSDATRADVAVVGLGYIGLPTAAMFASSGKRVLGIDIARRVVDAVNAGETPIEETGLPELVRRCVDGGSLRAAIAPAAADAFIIAVPTPADHDTHAPDVRYVEAAARSIAPVLAKGNIVVLESTSPVGTTQSMARLLASLRPDLRFPLDGETAPDVHVAYCPERIIPGRMLQELVENDRIIGGMSPSCTERVTALYHAFVRGACIPADDRTAELCKLTENAFRDVNIAFANELSMICGDWGLDAWKVIALANHHPRVNILNPGPGVGGHCIAVDPWFIVSGAPERARLIRTAREVNDAKPMYVLEQVAHAVAAASVPNPRIACMGLTYKPDVDDFRESPSLQIARAIAARYPGRVTCIDPYSDAIGHSGEATDGIVFGPLESTVQAADVIVMLVGHSAFRSMQRPAGKAVIDATGFWNTTKS</sequence>
<reference evidence="5" key="1">
    <citation type="submission" date="2021-10" db="EMBL/GenBank/DDBJ databases">
        <authorList>
            <person name="Lyu M."/>
            <person name="Wang X."/>
            <person name="Meng X."/>
            <person name="Xu K."/>
        </authorList>
    </citation>
    <scope>NUCLEOTIDE SEQUENCE</scope>
    <source>
        <strain evidence="5">A6</strain>
    </source>
</reference>
<dbReference type="PANTHER" id="PTHR43491:SF1">
    <property type="entry name" value="UDP-N-ACETYL-D-MANNOSAMINE DEHYDROGENASE"/>
    <property type="match status" value="1"/>
</dbReference>
<keyword evidence="2" id="KW-0520">NAD</keyword>
<gene>
    <name evidence="5" type="primary">wecC</name>
    <name evidence="5" type="ORF">LK996_05885</name>
</gene>
<comment type="similarity">
    <text evidence="3">Belongs to the UDP-glucose/GDP-mannose dehydrogenase family.</text>
</comment>
<dbReference type="InterPro" id="IPR036291">
    <property type="entry name" value="NAD(P)-bd_dom_sf"/>
</dbReference>
<dbReference type="NCBIfam" id="TIGR03026">
    <property type="entry name" value="NDP-sugDHase"/>
    <property type="match status" value="1"/>
</dbReference>
<dbReference type="PANTHER" id="PTHR43491">
    <property type="entry name" value="UDP-N-ACETYL-D-MANNOSAMINE DEHYDROGENASE"/>
    <property type="match status" value="1"/>
</dbReference>
<dbReference type="InterPro" id="IPR008927">
    <property type="entry name" value="6-PGluconate_DH-like_C_sf"/>
</dbReference>
<dbReference type="SUPFAM" id="SSF51735">
    <property type="entry name" value="NAD(P)-binding Rossmann-fold domains"/>
    <property type="match status" value="1"/>
</dbReference>
<dbReference type="InterPro" id="IPR014026">
    <property type="entry name" value="UDP-Glc/GDP-Man_DH_dimer"/>
</dbReference>
<dbReference type="RefSeq" id="WP_255656395.1">
    <property type="nucleotide sequence ID" value="NZ_JAJGAK010000001.1"/>
</dbReference>
<dbReference type="Pfam" id="PF03721">
    <property type="entry name" value="UDPG_MGDP_dh_N"/>
    <property type="match status" value="1"/>
</dbReference>
<dbReference type="Gene3D" id="1.20.5.100">
    <property type="entry name" value="Cytochrome c1, transmembrane anchor, C-terminal"/>
    <property type="match status" value="1"/>
</dbReference>
<protein>
    <submittedName>
        <fullName evidence="5">UDP-N-acetyl-D-mannosamine dehydrogenase</fullName>
        <ecNumber evidence="5">1.1.1.336</ecNumber>
    </submittedName>
</protein>
<dbReference type="Proteomes" id="UP001165293">
    <property type="component" value="Unassembled WGS sequence"/>
</dbReference>
<dbReference type="PIRSF" id="PIRSF000124">
    <property type="entry name" value="UDPglc_GDPman_dh"/>
    <property type="match status" value="1"/>
</dbReference>
<keyword evidence="1 5" id="KW-0560">Oxidoreductase</keyword>
<dbReference type="PIRSF" id="PIRSF500136">
    <property type="entry name" value="UDP_ManNAc_DH"/>
    <property type="match status" value="1"/>
</dbReference>
<comment type="caution">
    <text evidence="5">The sequence shown here is derived from an EMBL/GenBank/DDBJ whole genome shotgun (WGS) entry which is preliminary data.</text>
</comment>
<evidence type="ECO:0000256" key="3">
    <source>
        <dbReference type="PIRNR" id="PIRNR000124"/>
    </source>
</evidence>
<dbReference type="Gene3D" id="3.40.50.720">
    <property type="entry name" value="NAD(P)-binding Rossmann-like Domain"/>
    <property type="match status" value="2"/>
</dbReference>
<evidence type="ECO:0000256" key="1">
    <source>
        <dbReference type="ARBA" id="ARBA00023002"/>
    </source>
</evidence>
<evidence type="ECO:0000256" key="2">
    <source>
        <dbReference type="ARBA" id="ARBA00023027"/>
    </source>
</evidence>
<dbReference type="InterPro" id="IPR001732">
    <property type="entry name" value="UDP-Glc/GDP-Man_DH_N"/>
</dbReference>
<dbReference type="SUPFAM" id="SSF52413">
    <property type="entry name" value="UDP-glucose/GDP-mannose dehydrogenase C-terminal domain"/>
    <property type="match status" value="1"/>
</dbReference>
<dbReference type="EMBL" id="JAJGAK010000001">
    <property type="protein sequence ID" value="MCC8362603.1"/>
    <property type="molecule type" value="Genomic_DNA"/>
</dbReference>
<proteinExistence type="inferred from homology"/>
<name>A0ABS8JG59_9GAMM</name>
<dbReference type="Pfam" id="PF00984">
    <property type="entry name" value="UDPG_MGDP_dh"/>
    <property type="match status" value="1"/>
</dbReference>
<dbReference type="InterPro" id="IPR014027">
    <property type="entry name" value="UDP-Glc/GDP-Man_DH_C"/>
</dbReference>
<dbReference type="InterPro" id="IPR028359">
    <property type="entry name" value="UDP_ManNAc/GlcNAc_DH"/>
</dbReference>
<dbReference type="InterPro" id="IPR017476">
    <property type="entry name" value="UDP-Glc/GDP-Man"/>
</dbReference>
<dbReference type="EC" id="1.1.1.336" evidence="5"/>
<evidence type="ECO:0000313" key="6">
    <source>
        <dbReference type="Proteomes" id="UP001165293"/>
    </source>
</evidence>
<feature type="domain" description="UDP-glucose/GDP-mannose dehydrogenase C-terminal" evidence="4">
    <location>
        <begin position="336"/>
        <end position="433"/>
    </location>
</feature>
<evidence type="ECO:0000259" key="4">
    <source>
        <dbReference type="SMART" id="SM00984"/>
    </source>
</evidence>